<protein>
    <submittedName>
        <fullName evidence="3">Syntaxin-binding protein 6</fullName>
    </submittedName>
</protein>
<evidence type="ECO:0000259" key="2">
    <source>
        <dbReference type="Pfam" id="PF08366"/>
    </source>
</evidence>
<gene>
    <name evidence="3" type="primary">STXBP6</name>
    <name evidence="3" type="ORF">Ciccas_004681</name>
</gene>
<feature type="compositionally biased region" description="Acidic residues" evidence="1">
    <location>
        <begin position="249"/>
        <end position="261"/>
    </location>
</feature>
<reference evidence="3 4" key="1">
    <citation type="submission" date="2024-11" db="EMBL/GenBank/DDBJ databases">
        <title>Adaptive evolution of stress response genes in parasites aligns with host niche diversity.</title>
        <authorList>
            <person name="Hahn C."/>
            <person name="Resl P."/>
        </authorList>
    </citation>
    <scope>NUCLEOTIDE SEQUENCE [LARGE SCALE GENOMIC DNA]</scope>
    <source>
        <strain evidence="3">EGGRZ-B1_66</strain>
        <tissue evidence="3">Body</tissue>
    </source>
</reference>
<dbReference type="AlphaFoldDB" id="A0ABD2QAV0"/>
<feature type="compositionally biased region" description="Basic and acidic residues" evidence="1">
    <location>
        <begin position="262"/>
        <end position="279"/>
    </location>
</feature>
<evidence type="ECO:0000313" key="3">
    <source>
        <dbReference type="EMBL" id="KAL3316664.1"/>
    </source>
</evidence>
<sequence length="727" mass="79913">MYFSNFTEMSPFLESLKRFPQQIQNLGIVQKIQDKISRPGEDIACQLSSNYGQVSKPSCMDYDETLSLLAVGTHHGQIKIFGHPGVVFEIPSIETSVVDLKFLPSEGRLLVLSGENDFIVFELTPATGSWDKKFSVRPSVKTNETLTCFCLGIDMFYYASDLGVLRQAAIKHGLIALADESNALTPEILGKDASLDKQDELDLDSPIVSVEQHASGSYLLIAYKGGTVAIAKILPVASETVAPEAISTEELEEKTEEVAPETEEKVESKTNKPTKEESALLKKSRTLTMTLKNNLNNLDLRSKNGHYEQPPLEIPPMPKVVKFLTNDRQCFSASWSYASVSDTETLKVAAAYSEGYYVHWPLTVTADDVVETSIESTSSKASNPFGPLPCHAIRKISIKPAAGDLITAFMGGLPTQEASDLCTLVVSNSKENVTFRFAAPVVDYLLLPSTPAQSHHEKEDKETDTEKLKQLAESHMTKPAAPTDAGFVLVITETELVAIDLTSKVTAMAHMGGVSRQTVDRLIHSNWLYQEQAASRWPITGGAASLPKPNPNLVDMLALGHEDGSVSLWAMASGDAFSLVGVLHCSSISNYAQHDATEVQHWFFSKKRYDFVNVSRDLQAHNDEAWPPYRSVGVLQQFRVPTGRCCPEQCDCNAVRALHFYQESDDHLCLITGGNLGQVSVWSTAPESVPFEPDTQRILVDLISEEEMAGKFNWNGPSIPKVCYINV</sequence>
<dbReference type="InterPro" id="IPR036322">
    <property type="entry name" value="WD40_repeat_dom_sf"/>
</dbReference>
<name>A0ABD2QAV0_9PLAT</name>
<feature type="region of interest" description="Disordered" evidence="1">
    <location>
        <begin position="249"/>
        <end position="279"/>
    </location>
</feature>
<proteinExistence type="predicted"/>
<dbReference type="InterPro" id="IPR015943">
    <property type="entry name" value="WD40/YVTN_repeat-like_dom_sf"/>
</dbReference>
<keyword evidence="4" id="KW-1185">Reference proteome</keyword>
<organism evidence="3 4">
    <name type="scientific">Cichlidogyrus casuarinus</name>
    <dbReference type="NCBI Taxonomy" id="1844966"/>
    <lineage>
        <taxon>Eukaryota</taxon>
        <taxon>Metazoa</taxon>
        <taxon>Spiralia</taxon>
        <taxon>Lophotrochozoa</taxon>
        <taxon>Platyhelminthes</taxon>
        <taxon>Monogenea</taxon>
        <taxon>Monopisthocotylea</taxon>
        <taxon>Dactylogyridea</taxon>
        <taxon>Ancyrocephalidae</taxon>
        <taxon>Cichlidogyrus</taxon>
    </lineage>
</organism>
<accession>A0ABD2QAV0</accession>
<feature type="domain" description="Lethal giant larvae homologue 2" evidence="2">
    <location>
        <begin position="383"/>
        <end position="504"/>
    </location>
</feature>
<dbReference type="Proteomes" id="UP001626550">
    <property type="component" value="Unassembled WGS sequence"/>
</dbReference>
<dbReference type="PANTHER" id="PTHR10241:SF25">
    <property type="entry name" value="TOMOSYN, ISOFORM C"/>
    <property type="match status" value="1"/>
</dbReference>
<dbReference type="EMBL" id="JBJKFK010000502">
    <property type="protein sequence ID" value="KAL3316664.1"/>
    <property type="molecule type" value="Genomic_DNA"/>
</dbReference>
<comment type="caution">
    <text evidence="3">The sequence shown here is derived from an EMBL/GenBank/DDBJ whole genome shotgun (WGS) entry which is preliminary data.</text>
</comment>
<evidence type="ECO:0000256" key="1">
    <source>
        <dbReference type="SAM" id="MobiDB-lite"/>
    </source>
</evidence>
<dbReference type="Pfam" id="PF08366">
    <property type="entry name" value="LLGL"/>
    <property type="match status" value="1"/>
</dbReference>
<evidence type="ECO:0000313" key="4">
    <source>
        <dbReference type="Proteomes" id="UP001626550"/>
    </source>
</evidence>
<dbReference type="InterPro" id="IPR013577">
    <property type="entry name" value="LLGL2"/>
</dbReference>
<dbReference type="Gene3D" id="2.130.10.10">
    <property type="entry name" value="YVTN repeat-like/Quinoprotein amine dehydrogenase"/>
    <property type="match status" value="1"/>
</dbReference>
<dbReference type="SUPFAM" id="SSF50978">
    <property type="entry name" value="WD40 repeat-like"/>
    <property type="match status" value="1"/>
</dbReference>
<dbReference type="PANTHER" id="PTHR10241">
    <property type="entry name" value="LETHAL 2 GIANT LARVAE PROTEIN"/>
    <property type="match status" value="1"/>
</dbReference>